<evidence type="ECO:0000313" key="13">
    <source>
        <dbReference type="Proteomes" id="UP000063308"/>
    </source>
</evidence>
<feature type="domain" description="GH10" evidence="11">
    <location>
        <begin position="41"/>
        <end position="217"/>
    </location>
</feature>
<dbReference type="GO" id="GO:0045493">
    <property type="term" value="P:xylan catabolic process"/>
    <property type="evidence" value="ECO:0007669"/>
    <property type="project" value="UniProtKB-KW"/>
</dbReference>
<evidence type="ECO:0000256" key="7">
    <source>
        <dbReference type="ARBA" id="ARBA00023277"/>
    </source>
</evidence>
<evidence type="ECO:0000256" key="9">
    <source>
        <dbReference type="ARBA" id="ARBA00023326"/>
    </source>
</evidence>
<dbReference type="PANTHER" id="PTHR31490:SF88">
    <property type="entry name" value="BETA-XYLANASE"/>
    <property type="match status" value="1"/>
</dbReference>
<organism evidence="12 13">
    <name type="scientific">Bradyrhizobium diazoefficiens</name>
    <dbReference type="NCBI Taxonomy" id="1355477"/>
    <lineage>
        <taxon>Bacteria</taxon>
        <taxon>Pseudomonadati</taxon>
        <taxon>Pseudomonadota</taxon>
        <taxon>Alphaproteobacteria</taxon>
        <taxon>Hyphomicrobiales</taxon>
        <taxon>Nitrobacteraceae</taxon>
        <taxon>Bradyrhizobium</taxon>
    </lineage>
</organism>
<dbReference type="EC" id="3.2.1.8" evidence="3"/>
<dbReference type="GO" id="GO:0031176">
    <property type="term" value="F:endo-1,4-beta-xylanase activity"/>
    <property type="evidence" value="ECO:0007669"/>
    <property type="project" value="UniProtKB-EC"/>
</dbReference>
<keyword evidence="6 12" id="KW-0378">Hydrolase</keyword>
<dbReference type="InterPro" id="IPR001000">
    <property type="entry name" value="GH10_dom"/>
</dbReference>
<evidence type="ECO:0000313" key="12">
    <source>
        <dbReference type="EMBL" id="BAR59238.1"/>
    </source>
</evidence>
<dbReference type="AlphaFoldDB" id="A0A0E4BSZ9"/>
<sequence>MARLDRRESLLGSAATLAAGGSASALPASKLAQRRPGFGAAATLWDLQADPRLGEAISTYCTQVVPVLELKWPMLRPDAHTFAFERADAILDFARANDLTMRGHALAWYHDIPDWTKQIKDAKGVERAYLDHIGTVVSYYKEKLTSWTSSTSRSRTIPAVRKTGATRSGRSISATTGSRSPSARRPRPIPSSSSRSTNTTSSRPRTPSSPSALPTAT</sequence>
<dbReference type="PANTHER" id="PTHR31490">
    <property type="entry name" value="GLYCOSYL HYDROLASE"/>
    <property type="match status" value="1"/>
</dbReference>
<dbReference type="InterPro" id="IPR017853">
    <property type="entry name" value="GH"/>
</dbReference>
<feature type="region of interest" description="Disordered" evidence="10">
    <location>
        <begin position="151"/>
        <end position="217"/>
    </location>
</feature>
<evidence type="ECO:0000256" key="8">
    <source>
        <dbReference type="ARBA" id="ARBA00023295"/>
    </source>
</evidence>
<keyword evidence="8 12" id="KW-0326">Glycosidase</keyword>
<keyword evidence="4 12" id="KW-0858">Xylan degradation</keyword>
<evidence type="ECO:0000256" key="10">
    <source>
        <dbReference type="SAM" id="MobiDB-lite"/>
    </source>
</evidence>
<comment type="catalytic activity">
    <reaction evidence="1">
        <text>Endohydrolysis of (1-&gt;4)-beta-D-xylosidic linkages in xylans.</text>
        <dbReference type="EC" id="3.2.1.8"/>
    </reaction>
</comment>
<keyword evidence="9" id="KW-0624">Polysaccharide degradation</keyword>
<accession>A0A0E4BSZ9</accession>
<dbReference type="Proteomes" id="UP000063308">
    <property type="component" value="Chromosome"/>
</dbReference>
<feature type="compositionally biased region" description="Low complexity" evidence="10">
    <location>
        <begin position="190"/>
        <end position="217"/>
    </location>
</feature>
<evidence type="ECO:0000256" key="6">
    <source>
        <dbReference type="ARBA" id="ARBA00022801"/>
    </source>
</evidence>
<keyword evidence="5" id="KW-0732">Signal</keyword>
<dbReference type="SUPFAM" id="SSF51445">
    <property type="entry name" value="(Trans)glycosidases"/>
    <property type="match status" value="1"/>
</dbReference>
<dbReference type="InterPro" id="IPR006311">
    <property type="entry name" value="TAT_signal"/>
</dbReference>
<dbReference type="PROSITE" id="PS51318">
    <property type="entry name" value="TAT"/>
    <property type="match status" value="1"/>
</dbReference>
<reference evidence="12 13" key="1">
    <citation type="submission" date="2014-11" db="EMBL/GenBank/DDBJ databases">
        <title>Symbiosis island explosion on the genome of extra-slow-growing strains of soybean bradyrhizobia with massive insertion sequences.</title>
        <authorList>
            <person name="Iida T."/>
            <person name="Minamisawa K."/>
        </authorList>
    </citation>
    <scope>NUCLEOTIDE SEQUENCE [LARGE SCALE GENOMIC DNA]</scope>
    <source>
        <strain evidence="12 13">NK6</strain>
    </source>
</reference>
<evidence type="ECO:0000256" key="4">
    <source>
        <dbReference type="ARBA" id="ARBA00022651"/>
    </source>
</evidence>
<comment type="similarity">
    <text evidence="2">Belongs to the glycosyl hydrolase 10 (cellulase F) family.</text>
</comment>
<evidence type="ECO:0000256" key="1">
    <source>
        <dbReference type="ARBA" id="ARBA00000681"/>
    </source>
</evidence>
<dbReference type="Gene3D" id="3.20.20.80">
    <property type="entry name" value="Glycosidases"/>
    <property type="match status" value="1"/>
</dbReference>
<dbReference type="PROSITE" id="PS51760">
    <property type="entry name" value="GH10_2"/>
    <property type="match status" value="1"/>
</dbReference>
<dbReference type="InterPro" id="IPR044846">
    <property type="entry name" value="GH10"/>
</dbReference>
<gene>
    <name evidence="12" type="ORF">NK6_6084</name>
</gene>
<name>A0A0E4BSZ9_9BRAD</name>
<proteinExistence type="inferred from homology"/>
<dbReference type="EMBL" id="AP014685">
    <property type="protein sequence ID" value="BAR59238.1"/>
    <property type="molecule type" value="Genomic_DNA"/>
</dbReference>
<dbReference type="Pfam" id="PF00331">
    <property type="entry name" value="Glyco_hydro_10"/>
    <property type="match status" value="1"/>
</dbReference>
<protein>
    <recommendedName>
        <fullName evidence="3">endo-1,4-beta-xylanase</fullName>
        <ecNumber evidence="3">3.2.1.8</ecNumber>
    </recommendedName>
</protein>
<keyword evidence="7" id="KW-0119">Carbohydrate metabolism</keyword>
<evidence type="ECO:0000256" key="2">
    <source>
        <dbReference type="ARBA" id="ARBA00007495"/>
    </source>
</evidence>
<evidence type="ECO:0000256" key="3">
    <source>
        <dbReference type="ARBA" id="ARBA00012590"/>
    </source>
</evidence>
<evidence type="ECO:0000259" key="11">
    <source>
        <dbReference type="PROSITE" id="PS51760"/>
    </source>
</evidence>
<evidence type="ECO:0000256" key="5">
    <source>
        <dbReference type="ARBA" id="ARBA00022729"/>
    </source>
</evidence>